<dbReference type="STRING" id="235909.GK0545"/>
<dbReference type="Proteomes" id="UP000001172">
    <property type="component" value="Chromosome"/>
</dbReference>
<name>Q5L2K0_GEOKA</name>
<reference evidence="1 2" key="1">
    <citation type="journal article" date="2004" name="Nucleic Acids Res.">
        <title>Thermoadaptation trait revealed by the genome sequence of thermophilic Geobacillus kaustophilus.</title>
        <authorList>
            <person name="Takami H."/>
            <person name="Takaki Y."/>
            <person name="Chee G.J."/>
            <person name="Nishi S."/>
            <person name="Shimamura S."/>
            <person name="Suzuki H."/>
            <person name="Matsui S."/>
            <person name="Uchiyama I."/>
        </authorList>
    </citation>
    <scope>NUCLEOTIDE SEQUENCE [LARGE SCALE GENOMIC DNA]</scope>
    <source>
        <strain evidence="1 2">HTA426</strain>
    </source>
</reference>
<proteinExistence type="predicted"/>
<dbReference type="EMBL" id="BA000043">
    <property type="protein sequence ID" value="BAD74830.1"/>
    <property type="molecule type" value="Genomic_DNA"/>
</dbReference>
<dbReference type="RefSeq" id="WP_011230049.1">
    <property type="nucleotide sequence ID" value="NC_006510.1"/>
</dbReference>
<evidence type="ECO:0000313" key="1">
    <source>
        <dbReference type="EMBL" id="BAD74830.1"/>
    </source>
</evidence>
<keyword evidence="2" id="KW-1185">Reference proteome</keyword>
<evidence type="ECO:0000313" key="2">
    <source>
        <dbReference type="Proteomes" id="UP000001172"/>
    </source>
</evidence>
<accession>Q5L2K0</accession>
<dbReference type="AlphaFoldDB" id="Q5L2K0"/>
<dbReference type="eggNOG" id="ENOG50338RT">
    <property type="taxonomic scope" value="Bacteria"/>
</dbReference>
<organism evidence="1 2">
    <name type="scientific">Geobacillus kaustophilus (strain HTA426)</name>
    <dbReference type="NCBI Taxonomy" id="235909"/>
    <lineage>
        <taxon>Bacteria</taxon>
        <taxon>Bacillati</taxon>
        <taxon>Bacillota</taxon>
        <taxon>Bacilli</taxon>
        <taxon>Bacillales</taxon>
        <taxon>Anoxybacillaceae</taxon>
        <taxon>Geobacillus</taxon>
        <taxon>Geobacillus thermoleovorans group</taxon>
    </lineage>
</organism>
<dbReference type="KEGG" id="gka:GK0545"/>
<gene>
    <name evidence="1" type="ordered locus">GK0545</name>
</gene>
<dbReference type="HOGENOM" id="CLU_2023402_0_0_9"/>
<sequence length="122" mass="13609">MADKNIQMTQRNASNTGWDNLYPITKAENVLTQDGSNLAAYLYNNFQIYKSGKDSNGIFTIVEYKRADGTLYARSVLSGGTSPQYTTRTITYYAANGTTVLRTDTYTLTYDTDGDLISEVKQ</sequence>
<protein>
    <submittedName>
        <fullName evidence="1">Uncharacterized protein</fullName>
    </submittedName>
</protein>